<sequence>MTVNPVAIGIDLGTSGVRAAALDEDGRQVAFAASAFATPDEIREPAAWWRGTEICLNMLAAKVSLAGVRGIAVDGTSGTVLALDRDKQPIGEALLYNDPCPDASVIAAIDAAAPATSPARGTSTALGRAILLSRREGVAHVVHQADWIAMRLGEGEPVSDENNALKTGYDLSGESWPDWIERTGMKRGLLPHVVRAGTKICSVGSLARELGLPPSCLLFAGTTDGCASFLATGASERGDGVTALGSTLVLKLASDCPVNAPEYGIYSHRIGDFWLVGGASNSGGAVIRQLIGDDRLEELTARLDPGRPTGLDYYPLLKPGERFPISDPHYPPRLAPRPADDAVFFQGILEGMAEIERLGFERLTVLGAPRLASMRTVGGGVRNSAWREIRHGKLGVPFLEPRSVEAAAGIAALVLRQENKH</sequence>
<dbReference type="InterPro" id="IPR043129">
    <property type="entry name" value="ATPase_NBD"/>
</dbReference>
<dbReference type="STRING" id="1494590.ATN84_17670"/>
<evidence type="ECO:0000313" key="6">
    <source>
        <dbReference type="EMBL" id="KXF75974.1"/>
    </source>
</evidence>
<evidence type="ECO:0000313" key="7">
    <source>
        <dbReference type="Proteomes" id="UP000070107"/>
    </source>
</evidence>
<feature type="domain" description="Carbohydrate kinase FGGY N-terminal" evidence="4">
    <location>
        <begin position="7"/>
        <end position="99"/>
    </location>
</feature>
<dbReference type="AlphaFoldDB" id="A0A135HS21"/>
<dbReference type="Proteomes" id="UP000070107">
    <property type="component" value="Unassembled WGS sequence"/>
</dbReference>
<keyword evidence="2" id="KW-0808">Transferase</keyword>
<dbReference type="InterPro" id="IPR018484">
    <property type="entry name" value="FGGY_N"/>
</dbReference>
<evidence type="ECO:0000256" key="2">
    <source>
        <dbReference type="ARBA" id="ARBA00022679"/>
    </source>
</evidence>
<evidence type="ECO:0000259" key="4">
    <source>
        <dbReference type="Pfam" id="PF00370"/>
    </source>
</evidence>
<reference evidence="6 7" key="1">
    <citation type="submission" date="2015-11" db="EMBL/GenBank/DDBJ databases">
        <title>Draft genome sequence of Paramesorhizobium deserti A-3-E, a strain highly resistant to diverse beta-lactam antibiotics.</title>
        <authorList>
            <person name="Lv R."/>
            <person name="Yang X."/>
            <person name="Fang N."/>
            <person name="Guo J."/>
            <person name="Luo X."/>
            <person name="Peng F."/>
            <person name="Yang R."/>
            <person name="Cui Y."/>
            <person name="Fang C."/>
            <person name="Song Y."/>
        </authorList>
    </citation>
    <scope>NUCLEOTIDE SEQUENCE [LARGE SCALE GENOMIC DNA]</scope>
    <source>
        <strain evidence="6 7">A-3-E</strain>
    </source>
</reference>
<gene>
    <name evidence="6" type="ORF">ATN84_17670</name>
</gene>
<dbReference type="Pfam" id="PF00370">
    <property type="entry name" value="FGGY_N"/>
    <property type="match status" value="1"/>
</dbReference>
<dbReference type="PANTHER" id="PTHR10196:SF80">
    <property type="entry name" value="D-RIBULOSE KINASE"/>
    <property type="match status" value="1"/>
</dbReference>
<name>A0A135HS21_9HYPH</name>
<dbReference type="InterPro" id="IPR018485">
    <property type="entry name" value="FGGY_C"/>
</dbReference>
<dbReference type="SUPFAM" id="SSF53067">
    <property type="entry name" value="Actin-like ATPase domain"/>
    <property type="match status" value="2"/>
</dbReference>
<proteinExistence type="inferred from homology"/>
<dbReference type="Pfam" id="PF02782">
    <property type="entry name" value="FGGY_C"/>
    <property type="match status" value="1"/>
</dbReference>
<accession>A0A135HS21</accession>
<dbReference type="Gene3D" id="3.30.420.40">
    <property type="match status" value="2"/>
</dbReference>
<organism evidence="6 7">
    <name type="scientific">Paramesorhizobium deserti</name>
    <dbReference type="NCBI Taxonomy" id="1494590"/>
    <lineage>
        <taxon>Bacteria</taxon>
        <taxon>Pseudomonadati</taxon>
        <taxon>Pseudomonadota</taxon>
        <taxon>Alphaproteobacteria</taxon>
        <taxon>Hyphomicrobiales</taxon>
        <taxon>Phyllobacteriaceae</taxon>
        <taxon>Paramesorhizobium</taxon>
    </lineage>
</organism>
<dbReference type="GO" id="GO:0005997">
    <property type="term" value="P:xylulose metabolic process"/>
    <property type="evidence" value="ECO:0007669"/>
    <property type="project" value="TreeGrafter"/>
</dbReference>
<dbReference type="GO" id="GO:0004856">
    <property type="term" value="F:D-xylulokinase activity"/>
    <property type="evidence" value="ECO:0007669"/>
    <property type="project" value="TreeGrafter"/>
</dbReference>
<feature type="domain" description="Carbohydrate kinase FGGY C-terminal" evidence="5">
    <location>
        <begin position="257"/>
        <end position="408"/>
    </location>
</feature>
<evidence type="ECO:0000256" key="1">
    <source>
        <dbReference type="ARBA" id="ARBA00009156"/>
    </source>
</evidence>
<comment type="caution">
    <text evidence="6">The sequence shown here is derived from an EMBL/GenBank/DDBJ whole genome shotgun (WGS) entry which is preliminary data.</text>
</comment>
<comment type="similarity">
    <text evidence="1">Belongs to the FGGY kinase family.</text>
</comment>
<dbReference type="CDD" id="cd07783">
    <property type="entry name" value="ASKHA_NBD_FGGY_SePSK_AtXK1-like"/>
    <property type="match status" value="1"/>
</dbReference>
<evidence type="ECO:0000256" key="3">
    <source>
        <dbReference type="ARBA" id="ARBA00022777"/>
    </source>
</evidence>
<dbReference type="PANTHER" id="PTHR10196">
    <property type="entry name" value="SUGAR KINASE"/>
    <property type="match status" value="1"/>
</dbReference>
<keyword evidence="3 6" id="KW-0418">Kinase</keyword>
<dbReference type="GO" id="GO:0019150">
    <property type="term" value="F:D-ribulokinase activity"/>
    <property type="evidence" value="ECO:0007669"/>
    <property type="project" value="TreeGrafter"/>
</dbReference>
<dbReference type="EMBL" id="LNTU01000037">
    <property type="protein sequence ID" value="KXF75974.1"/>
    <property type="molecule type" value="Genomic_DNA"/>
</dbReference>
<dbReference type="RefSeq" id="WP_068884407.1">
    <property type="nucleotide sequence ID" value="NZ_LNTU01000037.1"/>
</dbReference>
<keyword evidence="7" id="KW-1185">Reference proteome</keyword>
<evidence type="ECO:0000259" key="5">
    <source>
        <dbReference type="Pfam" id="PF02782"/>
    </source>
</evidence>
<protein>
    <submittedName>
        <fullName evidence="6">Carbohydrate kinase</fullName>
    </submittedName>
</protein>
<dbReference type="OrthoDB" id="9805576at2"/>
<dbReference type="GO" id="GO:0005829">
    <property type="term" value="C:cytosol"/>
    <property type="evidence" value="ECO:0007669"/>
    <property type="project" value="TreeGrafter"/>
</dbReference>